<feature type="transmembrane region" description="Helical" evidence="7">
    <location>
        <begin position="94"/>
        <end position="120"/>
    </location>
</feature>
<evidence type="ECO:0000256" key="5">
    <source>
        <dbReference type="ARBA" id="ARBA00022989"/>
    </source>
</evidence>
<evidence type="ECO:0000313" key="11">
    <source>
        <dbReference type="Proteomes" id="UP000020492"/>
    </source>
</evidence>
<feature type="region of interest" description="Disordered" evidence="8">
    <location>
        <begin position="1"/>
        <end position="23"/>
    </location>
</feature>
<feature type="compositionally biased region" description="Basic and acidic residues" evidence="8">
    <location>
        <begin position="1"/>
        <end position="11"/>
    </location>
</feature>
<dbReference type="GO" id="GO:0005886">
    <property type="term" value="C:plasma membrane"/>
    <property type="evidence" value="ECO:0007669"/>
    <property type="project" value="UniProtKB-SubCell"/>
</dbReference>
<feature type="domain" description="ABC transmembrane type-1" evidence="9">
    <location>
        <begin position="90"/>
        <end position="280"/>
    </location>
</feature>
<keyword evidence="11" id="KW-1185">Reference proteome</keyword>
<dbReference type="PROSITE" id="PS50928">
    <property type="entry name" value="ABC_TM1"/>
    <property type="match status" value="1"/>
</dbReference>
<comment type="similarity">
    <text evidence="7">Belongs to the binding-protein-dependent transport system permease family.</text>
</comment>
<dbReference type="Pfam" id="PF00528">
    <property type="entry name" value="BPD_transp_1"/>
    <property type="match status" value="1"/>
</dbReference>
<evidence type="ECO:0000256" key="1">
    <source>
        <dbReference type="ARBA" id="ARBA00004651"/>
    </source>
</evidence>
<dbReference type="EMBL" id="JHAC01000026">
    <property type="protein sequence ID" value="EYB68123.1"/>
    <property type="molecule type" value="Genomic_DNA"/>
</dbReference>
<evidence type="ECO:0000256" key="7">
    <source>
        <dbReference type="RuleBase" id="RU363032"/>
    </source>
</evidence>
<dbReference type="Proteomes" id="UP000020492">
    <property type="component" value="Unassembled WGS sequence"/>
</dbReference>
<gene>
    <name evidence="10" type="ORF">DEIPH_ctg026orf0019</name>
</gene>
<evidence type="ECO:0000256" key="8">
    <source>
        <dbReference type="SAM" id="MobiDB-lite"/>
    </source>
</evidence>
<comment type="subcellular location">
    <subcellularLocation>
        <location evidence="1 7">Cell membrane</location>
        <topology evidence="1 7">Multi-pass membrane protein</topology>
    </subcellularLocation>
</comment>
<evidence type="ECO:0000256" key="6">
    <source>
        <dbReference type="ARBA" id="ARBA00023136"/>
    </source>
</evidence>
<keyword evidence="3" id="KW-1003">Cell membrane</keyword>
<dbReference type="RefSeq" id="WP_034356933.1">
    <property type="nucleotide sequence ID" value="NZ_JHAC01000026.1"/>
</dbReference>
<proteinExistence type="inferred from homology"/>
<dbReference type="STRING" id="1476583.DEIPH_ctg026orf0019"/>
<dbReference type="eggNOG" id="COG0395">
    <property type="taxonomic scope" value="Bacteria"/>
</dbReference>
<keyword evidence="5 7" id="KW-1133">Transmembrane helix</keyword>
<sequence length="295" mass="32373">MTTVKATDDRPTPQPRTRSRGQVPPLPQLGAYLLIGLGAVLTVAPFYFMFVFATHTRTDIFQLPPPTWFGGNLGENYTHLMERMPFWRNLWNSLYLAVLTTAATLFFCTLAGYAFAMYTFKGREVLFGLVLATLLIPSTLNIVPFALIMQALGWIDQPRALWVPGMASAFGIFLMRQYIGSSIPRELVEAARIDGATEFGIFRRIIVPLTGPAMATLGLVTFVQSWNSFLGPLIIFRSGETYTAPLALRTLQSVANTDWGALMCGVALTVVPLLILFALASRQLIEGLTAGATKG</sequence>
<evidence type="ECO:0000256" key="3">
    <source>
        <dbReference type="ARBA" id="ARBA00022475"/>
    </source>
</evidence>
<keyword evidence="2 7" id="KW-0813">Transport</keyword>
<dbReference type="InterPro" id="IPR000515">
    <property type="entry name" value="MetI-like"/>
</dbReference>
<dbReference type="PANTHER" id="PTHR43744">
    <property type="entry name" value="ABC TRANSPORTER PERMEASE PROTEIN MG189-RELATED-RELATED"/>
    <property type="match status" value="1"/>
</dbReference>
<dbReference type="PATRIC" id="fig|1476583.3.peg.1761"/>
<organism evidence="10 11">
    <name type="scientific">Deinococcus phoenicis</name>
    <dbReference type="NCBI Taxonomy" id="1476583"/>
    <lineage>
        <taxon>Bacteria</taxon>
        <taxon>Thermotogati</taxon>
        <taxon>Deinococcota</taxon>
        <taxon>Deinococci</taxon>
        <taxon>Deinococcales</taxon>
        <taxon>Deinococcaceae</taxon>
        <taxon>Deinococcus</taxon>
    </lineage>
</organism>
<feature type="transmembrane region" description="Helical" evidence="7">
    <location>
        <begin position="259"/>
        <end position="280"/>
    </location>
</feature>
<dbReference type="InterPro" id="IPR035906">
    <property type="entry name" value="MetI-like_sf"/>
</dbReference>
<comment type="caution">
    <text evidence="10">The sequence shown here is derived from an EMBL/GenBank/DDBJ whole genome shotgun (WGS) entry which is preliminary data.</text>
</comment>
<protein>
    <submittedName>
        <fullName evidence="10">Binding-protein-dependent transport system inner membrane protein</fullName>
    </submittedName>
</protein>
<feature type="transmembrane region" description="Helical" evidence="7">
    <location>
        <begin position="126"/>
        <end position="148"/>
    </location>
</feature>
<dbReference type="OrthoDB" id="9771544at2"/>
<feature type="transmembrane region" description="Helical" evidence="7">
    <location>
        <begin position="29"/>
        <end position="53"/>
    </location>
</feature>
<evidence type="ECO:0000259" key="9">
    <source>
        <dbReference type="PROSITE" id="PS50928"/>
    </source>
</evidence>
<dbReference type="CDD" id="cd06261">
    <property type="entry name" value="TM_PBP2"/>
    <property type="match status" value="1"/>
</dbReference>
<name>A0A016QPZ1_9DEIO</name>
<dbReference type="AlphaFoldDB" id="A0A016QPZ1"/>
<keyword evidence="4 7" id="KW-0812">Transmembrane</keyword>
<dbReference type="SUPFAM" id="SSF161098">
    <property type="entry name" value="MetI-like"/>
    <property type="match status" value="1"/>
</dbReference>
<keyword evidence="6 7" id="KW-0472">Membrane</keyword>
<feature type="transmembrane region" description="Helical" evidence="7">
    <location>
        <begin position="160"/>
        <end position="179"/>
    </location>
</feature>
<evidence type="ECO:0000256" key="4">
    <source>
        <dbReference type="ARBA" id="ARBA00022692"/>
    </source>
</evidence>
<accession>A0A016QPZ1</accession>
<dbReference type="Gene3D" id="1.10.3720.10">
    <property type="entry name" value="MetI-like"/>
    <property type="match status" value="1"/>
</dbReference>
<dbReference type="GO" id="GO:0055085">
    <property type="term" value="P:transmembrane transport"/>
    <property type="evidence" value="ECO:0007669"/>
    <property type="project" value="InterPro"/>
</dbReference>
<reference evidence="10 11" key="1">
    <citation type="submission" date="2014-03" db="EMBL/GenBank/DDBJ databases">
        <title>Draft genome sequence of Deinococcus phoenicis 1P10ME.</title>
        <authorList>
            <person name="Stepanov V.G."/>
            <person name="Vaishampayan P."/>
            <person name="Venkateswaran K."/>
            <person name="Fox G.E."/>
        </authorList>
    </citation>
    <scope>NUCLEOTIDE SEQUENCE [LARGE SCALE GENOMIC DNA]</scope>
    <source>
        <strain evidence="10 11">1P10ME</strain>
    </source>
</reference>
<dbReference type="PANTHER" id="PTHR43744:SF12">
    <property type="entry name" value="ABC TRANSPORTER PERMEASE PROTEIN MG189-RELATED"/>
    <property type="match status" value="1"/>
</dbReference>
<evidence type="ECO:0000256" key="2">
    <source>
        <dbReference type="ARBA" id="ARBA00022448"/>
    </source>
</evidence>
<evidence type="ECO:0000313" key="10">
    <source>
        <dbReference type="EMBL" id="EYB68123.1"/>
    </source>
</evidence>